<evidence type="ECO:0000256" key="1">
    <source>
        <dbReference type="ARBA" id="ARBA00004613"/>
    </source>
</evidence>
<keyword evidence="3" id="KW-0964">Secreted</keyword>
<dbReference type="Gene3D" id="1.10.238.20">
    <property type="entry name" value="Pheromone/general odorant binding protein domain"/>
    <property type="match status" value="1"/>
</dbReference>
<reference evidence="6" key="1">
    <citation type="submission" date="2022-01" db="EMBL/GenBank/DDBJ databases">
        <authorList>
            <person name="King R."/>
        </authorList>
    </citation>
    <scope>NUCLEOTIDE SEQUENCE</scope>
</reference>
<dbReference type="Proteomes" id="UP001153636">
    <property type="component" value="Chromosome 2"/>
</dbReference>
<accession>A0A9P0G8H2</accession>
<feature type="region of interest" description="Disordered" evidence="5">
    <location>
        <begin position="1"/>
        <end position="64"/>
    </location>
</feature>
<keyword evidence="4" id="KW-0732">Signal</keyword>
<evidence type="ECO:0000313" key="7">
    <source>
        <dbReference type="Proteomes" id="UP001153636"/>
    </source>
</evidence>
<dbReference type="GO" id="GO:0005549">
    <property type="term" value="F:odorant binding"/>
    <property type="evidence" value="ECO:0007669"/>
    <property type="project" value="InterPro"/>
</dbReference>
<evidence type="ECO:0000313" key="6">
    <source>
        <dbReference type="EMBL" id="CAH1106069.1"/>
    </source>
</evidence>
<protein>
    <submittedName>
        <fullName evidence="6">Uncharacterized protein</fullName>
    </submittedName>
</protein>
<feature type="compositionally biased region" description="Basic residues" evidence="5">
    <location>
        <begin position="45"/>
        <end position="54"/>
    </location>
</feature>
<dbReference type="GO" id="GO:0005615">
    <property type="term" value="C:extracellular space"/>
    <property type="evidence" value="ECO:0007669"/>
    <property type="project" value="TreeGrafter"/>
</dbReference>
<evidence type="ECO:0000256" key="3">
    <source>
        <dbReference type="ARBA" id="ARBA00022525"/>
    </source>
</evidence>
<evidence type="ECO:0000256" key="2">
    <source>
        <dbReference type="ARBA" id="ARBA00008098"/>
    </source>
</evidence>
<dbReference type="PANTHER" id="PTHR11857:SF43">
    <property type="entry name" value="GEO07291P1-RELATED"/>
    <property type="match status" value="1"/>
</dbReference>
<name>A0A9P0G8H2_9CUCU</name>
<sequence length="360" mass="41778">MSDNSYNRAVDSDPQPRIFSRKPTGSQTNHPSPSTSAHEVDKRSRVNRGHKRKLKGDTGTTRTERKIKRNIGKSYITLKGKSVQKKKVSYIASLIEIKDKKTTRKRYNDSDKQHTRDITIYFHLQEPMLLRREKLTMKLTHILSIHIYVSRKIFDKEFYNIDIKIKQPNKDTCQTCDKLAREIDLEVDKTTLKEHLDLHHIKGDYAYKSKVNDKDLSNNDPSRQTITFDMQQCLPTPIVQSSLSINFPKDVMKKLMDATQKCIKQSKVDVTDVMNMNKGKFDNDPKIKTHLLCVNKVIGTQNDKGEFQIDLLRPTFQKMIKDDKKTEVMLKKCFKQLSTPEESAFESAKCVNDFLPSQHK</sequence>
<dbReference type="SUPFAM" id="SSF47565">
    <property type="entry name" value="Insect pheromone/odorant-binding proteins"/>
    <property type="match status" value="1"/>
</dbReference>
<evidence type="ECO:0000256" key="4">
    <source>
        <dbReference type="ARBA" id="ARBA00022729"/>
    </source>
</evidence>
<feature type="compositionally biased region" description="Polar residues" evidence="5">
    <location>
        <begin position="23"/>
        <end position="37"/>
    </location>
</feature>
<gene>
    <name evidence="6" type="ORF">PSYICH_LOCUS7293</name>
</gene>
<keyword evidence="7" id="KW-1185">Reference proteome</keyword>
<dbReference type="EMBL" id="OV651814">
    <property type="protein sequence ID" value="CAH1106069.1"/>
    <property type="molecule type" value="Genomic_DNA"/>
</dbReference>
<proteinExistence type="inferred from homology"/>
<dbReference type="InterPro" id="IPR006170">
    <property type="entry name" value="PBP/GOBP"/>
</dbReference>
<organism evidence="6 7">
    <name type="scientific">Psylliodes chrysocephalus</name>
    <dbReference type="NCBI Taxonomy" id="3402493"/>
    <lineage>
        <taxon>Eukaryota</taxon>
        <taxon>Metazoa</taxon>
        <taxon>Ecdysozoa</taxon>
        <taxon>Arthropoda</taxon>
        <taxon>Hexapoda</taxon>
        <taxon>Insecta</taxon>
        <taxon>Pterygota</taxon>
        <taxon>Neoptera</taxon>
        <taxon>Endopterygota</taxon>
        <taxon>Coleoptera</taxon>
        <taxon>Polyphaga</taxon>
        <taxon>Cucujiformia</taxon>
        <taxon>Chrysomeloidea</taxon>
        <taxon>Chrysomelidae</taxon>
        <taxon>Galerucinae</taxon>
        <taxon>Alticini</taxon>
        <taxon>Psylliodes</taxon>
    </lineage>
</organism>
<dbReference type="GO" id="GO:0007608">
    <property type="term" value="P:sensory perception of smell"/>
    <property type="evidence" value="ECO:0007669"/>
    <property type="project" value="TreeGrafter"/>
</dbReference>
<dbReference type="Pfam" id="PF01395">
    <property type="entry name" value="PBP_GOBP"/>
    <property type="match status" value="1"/>
</dbReference>
<dbReference type="PANTHER" id="PTHR11857">
    <property type="entry name" value="ODORANT BINDING PROTEIN-RELATED"/>
    <property type="match status" value="1"/>
</dbReference>
<dbReference type="SMART" id="SM00708">
    <property type="entry name" value="PhBP"/>
    <property type="match status" value="1"/>
</dbReference>
<comment type="subcellular location">
    <subcellularLocation>
        <location evidence="1">Secreted</location>
    </subcellularLocation>
</comment>
<dbReference type="AlphaFoldDB" id="A0A9P0G8H2"/>
<comment type="similarity">
    <text evidence="2">Belongs to the PBP/GOBP family.</text>
</comment>
<dbReference type="OrthoDB" id="6693014at2759"/>
<dbReference type="CDD" id="cd23992">
    <property type="entry name" value="PBP_GOBP"/>
    <property type="match status" value="1"/>
</dbReference>
<dbReference type="InterPro" id="IPR036728">
    <property type="entry name" value="PBP_GOBP_sf"/>
</dbReference>
<evidence type="ECO:0000256" key="5">
    <source>
        <dbReference type="SAM" id="MobiDB-lite"/>
    </source>
</evidence>